<proteinExistence type="predicted"/>
<reference evidence="2 3" key="1">
    <citation type="journal article" date="2016" name="Nat. Commun.">
        <title>Thousands of microbial genomes shed light on interconnected biogeochemical processes in an aquifer system.</title>
        <authorList>
            <person name="Anantharaman K."/>
            <person name="Brown C.T."/>
            <person name="Hug L.A."/>
            <person name="Sharon I."/>
            <person name="Castelle C.J."/>
            <person name="Probst A.J."/>
            <person name="Thomas B.C."/>
            <person name="Singh A."/>
            <person name="Wilkins M.J."/>
            <person name="Karaoz U."/>
            <person name="Brodie E.L."/>
            <person name="Williams K.H."/>
            <person name="Hubbard S.S."/>
            <person name="Banfield J.F."/>
        </authorList>
    </citation>
    <scope>NUCLEOTIDE SEQUENCE [LARGE SCALE GENOMIC DNA]</scope>
</reference>
<dbReference type="Pfam" id="PF06691">
    <property type="entry name" value="DUF1189"/>
    <property type="match status" value="1"/>
</dbReference>
<organism evidence="2 3">
    <name type="scientific">Candidatus Magasanikbacteria bacterium RIFOXYC2_FULL_42_28</name>
    <dbReference type="NCBI Taxonomy" id="1798704"/>
    <lineage>
        <taxon>Bacteria</taxon>
        <taxon>Candidatus Magasanikiibacteriota</taxon>
    </lineage>
</organism>
<evidence type="ECO:0000313" key="3">
    <source>
        <dbReference type="Proteomes" id="UP000177907"/>
    </source>
</evidence>
<accession>A0A1F6NUT0</accession>
<gene>
    <name evidence="2" type="ORF">A3J93_03855</name>
</gene>
<protein>
    <recommendedName>
        <fullName evidence="4">DUF1189 domain-containing protein</fullName>
    </recommendedName>
</protein>
<keyword evidence="1" id="KW-0472">Membrane</keyword>
<dbReference type="Proteomes" id="UP000177907">
    <property type="component" value="Unassembled WGS sequence"/>
</dbReference>
<feature type="transmembrane region" description="Helical" evidence="1">
    <location>
        <begin position="236"/>
        <end position="258"/>
    </location>
</feature>
<dbReference type="InterPro" id="IPR009574">
    <property type="entry name" value="DUF1189"/>
</dbReference>
<keyword evidence="1" id="KW-1133">Transmembrane helix</keyword>
<dbReference type="STRING" id="1798704.A3J93_03855"/>
<name>A0A1F6NUT0_9BACT</name>
<feature type="transmembrane region" description="Helical" evidence="1">
    <location>
        <begin position="27"/>
        <end position="48"/>
    </location>
</feature>
<evidence type="ECO:0008006" key="4">
    <source>
        <dbReference type="Google" id="ProtNLM"/>
    </source>
</evidence>
<dbReference type="AlphaFoldDB" id="A0A1F6NUT0"/>
<dbReference type="EMBL" id="MFQZ01000010">
    <property type="protein sequence ID" value="OGH87628.1"/>
    <property type="molecule type" value="Genomic_DNA"/>
</dbReference>
<feature type="transmembrane region" description="Helical" evidence="1">
    <location>
        <begin position="210"/>
        <end position="230"/>
    </location>
</feature>
<keyword evidence="1" id="KW-0812">Transmembrane</keyword>
<evidence type="ECO:0000313" key="2">
    <source>
        <dbReference type="EMBL" id="OGH87628.1"/>
    </source>
</evidence>
<evidence type="ECO:0000256" key="1">
    <source>
        <dbReference type="SAM" id="Phobius"/>
    </source>
</evidence>
<sequence>MWFFNSFVKSLYDLNWLRGTRKDLGKAFSYFCLFLFLYVGLTMVPVFVNMMKGDTVAALKTGLAQKVPDFTATVKDGELSVVGVDQPYIFRDGEFILVVDTITTSTLTLGTYLDDKINAGLLITRSKGEMYDGDKGQSRSQVWKDVGNVSVNRAQLINLANKFLSKPMMFVYFLFILVFVYMFLGVGKLLSVLIVSAIILAITKIAKKQWLFKEIFTVGLFAVTLTTIIIEAMEGLGIGFIFSGIIIFLIWLGVIVLLDKPAPVEEIKS</sequence>
<feature type="transmembrane region" description="Helical" evidence="1">
    <location>
        <begin position="170"/>
        <end position="203"/>
    </location>
</feature>
<comment type="caution">
    <text evidence="2">The sequence shown here is derived from an EMBL/GenBank/DDBJ whole genome shotgun (WGS) entry which is preliminary data.</text>
</comment>